<dbReference type="PROSITE" id="PS50203">
    <property type="entry name" value="CALPAIN_CAT"/>
    <property type="match status" value="1"/>
</dbReference>
<dbReference type="InterPro" id="IPR022684">
    <property type="entry name" value="Calpain_cysteine_protease"/>
</dbReference>
<reference evidence="7" key="1">
    <citation type="submission" date="2021-02" db="EMBL/GenBank/DDBJ databases">
        <authorList>
            <person name="Nowell W R."/>
        </authorList>
    </citation>
    <scope>NUCLEOTIDE SEQUENCE</scope>
</reference>
<dbReference type="Pfam" id="PF00648">
    <property type="entry name" value="Peptidase_C2"/>
    <property type="match status" value="1"/>
</dbReference>
<evidence type="ECO:0000256" key="3">
    <source>
        <dbReference type="ARBA" id="ARBA00022801"/>
    </source>
</evidence>
<evidence type="ECO:0000256" key="4">
    <source>
        <dbReference type="ARBA" id="ARBA00022807"/>
    </source>
</evidence>
<comment type="caution">
    <text evidence="5">Lacks conserved residue(s) required for the propagation of feature annotation.</text>
</comment>
<dbReference type="GO" id="GO:0004198">
    <property type="term" value="F:calcium-dependent cysteine-type endopeptidase activity"/>
    <property type="evidence" value="ECO:0007669"/>
    <property type="project" value="InterPro"/>
</dbReference>
<dbReference type="EMBL" id="CAJOBI010359000">
    <property type="protein sequence ID" value="CAF5225310.1"/>
    <property type="molecule type" value="Genomic_DNA"/>
</dbReference>
<protein>
    <recommendedName>
        <fullName evidence="6">Calpain catalytic domain-containing protein</fullName>
    </recommendedName>
</protein>
<dbReference type="AlphaFoldDB" id="A0A8S3K668"/>
<comment type="caution">
    <text evidence="7">The sequence shown here is derived from an EMBL/GenBank/DDBJ whole genome shotgun (WGS) entry which is preliminary data.</text>
</comment>
<dbReference type="GO" id="GO:0006508">
    <property type="term" value="P:proteolysis"/>
    <property type="evidence" value="ECO:0007669"/>
    <property type="project" value="UniProtKB-KW"/>
</dbReference>
<feature type="non-terminal residue" evidence="7">
    <location>
        <position position="108"/>
    </location>
</feature>
<name>A0A8S3K668_9BILA</name>
<evidence type="ECO:0000259" key="6">
    <source>
        <dbReference type="PROSITE" id="PS50203"/>
    </source>
</evidence>
<feature type="non-terminal residue" evidence="7">
    <location>
        <position position="1"/>
    </location>
</feature>
<accession>A0A8S3K668</accession>
<evidence type="ECO:0000256" key="5">
    <source>
        <dbReference type="PROSITE-ProRule" id="PRU00239"/>
    </source>
</evidence>
<organism evidence="7 8">
    <name type="scientific">Rotaria magnacalcarata</name>
    <dbReference type="NCBI Taxonomy" id="392030"/>
    <lineage>
        <taxon>Eukaryota</taxon>
        <taxon>Metazoa</taxon>
        <taxon>Spiralia</taxon>
        <taxon>Gnathifera</taxon>
        <taxon>Rotifera</taxon>
        <taxon>Eurotatoria</taxon>
        <taxon>Bdelloidea</taxon>
        <taxon>Philodinida</taxon>
        <taxon>Philodinidae</taxon>
        <taxon>Rotaria</taxon>
    </lineage>
</organism>
<dbReference type="PANTHER" id="PTHR46143">
    <property type="entry name" value="CALPAIN-7"/>
    <property type="match status" value="1"/>
</dbReference>
<keyword evidence="4" id="KW-0788">Thiol protease</keyword>
<feature type="domain" description="Calpain catalytic" evidence="6">
    <location>
        <begin position="1"/>
        <end position="108"/>
    </location>
</feature>
<dbReference type="InterPro" id="IPR001300">
    <property type="entry name" value="Peptidase_C2_calpain_cat"/>
</dbReference>
<dbReference type="SUPFAM" id="SSF54001">
    <property type="entry name" value="Cysteine proteinases"/>
    <property type="match status" value="1"/>
</dbReference>
<keyword evidence="3" id="KW-0378">Hydrolase</keyword>
<evidence type="ECO:0000313" key="8">
    <source>
        <dbReference type="Proteomes" id="UP000676336"/>
    </source>
</evidence>
<dbReference type="Proteomes" id="UP000676336">
    <property type="component" value="Unassembled WGS sequence"/>
</dbReference>
<evidence type="ECO:0000256" key="1">
    <source>
        <dbReference type="ARBA" id="ARBA00007623"/>
    </source>
</evidence>
<keyword evidence="2" id="KW-0645">Protease</keyword>
<dbReference type="InterPro" id="IPR051297">
    <property type="entry name" value="PalB/RIM13"/>
</dbReference>
<gene>
    <name evidence="7" type="ORF">SMN809_LOCUS84238</name>
</gene>
<dbReference type="PANTHER" id="PTHR46143:SF1">
    <property type="entry name" value="CALPAIN-7"/>
    <property type="match status" value="1"/>
</dbReference>
<comment type="similarity">
    <text evidence="1">Belongs to the peptidase C2 family.</text>
</comment>
<proteinExistence type="inferred from homology"/>
<dbReference type="PRINTS" id="PR00704">
    <property type="entry name" value="CALPAIN"/>
</dbReference>
<dbReference type="InterPro" id="IPR038765">
    <property type="entry name" value="Papain-like_cys_pep_sf"/>
</dbReference>
<evidence type="ECO:0000313" key="7">
    <source>
        <dbReference type="EMBL" id="CAF5225310.1"/>
    </source>
</evidence>
<evidence type="ECO:0000256" key="2">
    <source>
        <dbReference type="ARBA" id="ARBA00022670"/>
    </source>
</evidence>
<sequence length="108" mass="12322">ASLAVSVQYEKKFNKRIITSIIYPQNKQGEPVYNPCGKYMIRFHLNGVWRKVIIDDTLPIDHSNRLLCSSTTNKNEIWVSLLEKAYMKVMGGYDFPGSNSTVDLHALT</sequence>